<dbReference type="EMBL" id="WIQW01000018">
    <property type="protein sequence ID" value="KAF3103564.1"/>
    <property type="molecule type" value="Genomic_DNA"/>
</dbReference>
<reference evidence="3 4" key="1">
    <citation type="submission" date="2019-06" db="EMBL/GenBank/DDBJ databases">
        <authorList>
            <person name="Palmer J.M."/>
        </authorList>
    </citation>
    <scope>NUCLEOTIDE SEQUENCE [LARGE SCALE GENOMIC DNA]</scope>
    <source>
        <strain evidence="3 4">TWF102</strain>
    </source>
</reference>
<feature type="signal peptide" evidence="2">
    <location>
        <begin position="1"/>
        <end position="23"/>
    </location>
</feature>
<evidence type="ECO:0008006" key="5">
    <source>
        <dbReference type="Google" id="ProtNLM"/>
    </source>
</evidence>
<evidence type="ECO:0000256" key="2">
    <source>
        <dbReference type="SAM" id="SignalP"/>
    </source>
</evidence>
<gene>
    <name evidence="3" type="ORF">TWF102_003747</name>
</gene>
<proteinExistence type="predicted"/>
<dbReference type="AlphaFoldDB" id="A0A7C8JNF2"/>
<evidence type="ECO:0000313" key="3">
    <source>
        <dbReference type="EMBL" id="KAF3103564.1"/>
    </source>
</evidence>
<feature type="region of interest" description="Disordered" evidence="1">
    <location>
        <begin position="271"/>
        <end position="321"/>
    </location>
</feature>
<dbReference type="Proteomes" id="UP000475325">
    <property type="component" value="Unassembled WGS sequence"/>
</dbReference>
<evidence type="ECO:0000256" key="1">
    <source>
        <dbReference type="SAM" id="MobiDB-lite"/>
    </source>
</evidence>
<accession>A0A7C8JNF2</accession>
<organism evidence="3 4">
    <name type="scientific">Orbilia oligospora</name>
    <name type="common">Nematode-trapping fungus</name>
    <name type="synonym">Arthrobotrys oligospora</name>
    <dbReference type="NCBI Taxonomy" id="2813651"/>
    <lineage>
        <taxon>Eukaryota</taxon>
        <taxon>Fungi</taxon>
        <taxon>Dikarya</taxon>
        <taxon>Ascomycota</taxon>
        <taxon>Pezizomycotina</taxon>
        <taxon>Orbiliomycetes</taxon>
        <taxon>Orbiliales</taxon>
        <taxon>Orbiliaceae</taxon>
        <taxon>Orbilia</taxon>
    </lineage>
</organism>
<comment type="caution">
    <text evidence="3">The sequence shown here is derived from an EMBL/GenBank/DDBJ whole genome shotgun (WGS) entry which is preliminary data.</text>
</comment>
<name>A0A7C8JNF2_ORBOL</name>
<protein>
    <recommendedName>
        <fullName evidence="5">Cyanovirin-N domain-containing protein</fullName>
    </recommendedName>
</protein>
<feature type="chain" id="PRO_5028915550" description="Cyanovirin-N domain-containing protein" evidence="2">
    <location>
        <begin position="24"/>
        <end position="321"/>
    </location>
</feature>
<sequence>MGTYIYISNFLLLVSISVIGSQALPSSSLQEPSSGFHKDAGNFSLHERVLPPDFFYDGGFRIICGTTDRVLANWRAILAGTSGRTLSADVRQPAEITFADINISAKERLLRRRLLNYQSRCRLDCRCNPTSGEIIPFNSGVRTGRGSCTLERIARTCVEIHLCACFRQLGQPQRDPDVSQEEYDDAINQIPSFIRNHPGNADWVWAGATNPQDPRPGTIAEMIESGPIEDTLNQLYAEELDMNNPEAFWESVLYANDLRQERERRRGDPIWKNSFLSHGWPGPDQKGGSGGRDGLLRRDLSGGIYTDKSDAGAESPGVQFT</sequence>
<evidence type="ECO:0000313" key="4">
    <source>
        <dbReference type="Proteomes" id="UP000475325"/>
    </source>
</evidence>
<keyword evidence="2" id="KW-0732">Signal</keyword>